<dbReference type="AlphaFoldDB" id="A0A1V1P4S7"/>
<sequence>MRHKDATRRDVAVQFFILKQHPQKKGGDDMLCAVDEWRLEGKIEGEKRGKMENSITIINNMKNMGIDWGGYF</sequence>
<reference evidence="2" key="1">
    <citation type="submission" date="2012-11" db="EMBL/GenBank/DDBJ databases">
        <authorList>
            <person name="Lucero-Rivera Y.E."/>
            <person name="Tovar-Ramirez D."/>
        </authorList>
    </citation>
    <scope>NUCLEOTIDE SEQUENCE [LARGE SCALE GENOMIC DNA]</scope>
    <source>
        <strain evidence="2">Araruama</strain>
    </source>
</reference>
<evidence type="ECO:0000313" key="1">
    <source>
        <dbReference type="EMBL" id="ETR69793.1"/>
    </source>
</evidence>
<name>A0A1V1P4S7_9BACT</name>
<comment type="caution">
    <text evidence="1">The sequence shown here is derived from an EMBL/GenBank/DDBJ whole genome shotgun (WGS) entry which is preliminary data.</text>
</comment>
<proteinExistence type="predicted"/>
<evidence type="ECO:0000313" key="2">
    <source>
        <dbReference type="Proteomes" id="UP000189670"/>
    </source>
</evidence>
<protein>
    <submittedName>
        <fullName evidence="1">Uncharacterized protein</fullName>
    </submittedName>
</protein>
<accession>A0A1V1P4S7</accession>
<dbReference type="EMBL" id="ATBP01000559">
    <property type="protein sequence ID" value="ETR69793.1"/>
    <property type="molecule type" value="Genomic_DNA"/>
</dbReference>
<gene>
    <name evidence="1" type="ORF">OMM_09296</name>
</gene>
<dbReference type="Proteomes" id="UP000189670">
    <property type="component" value="Unassembled WGS sequence"/>
</dbReference>
<organism evidence="1 2">
    <name type="scientific">Candidatus Magnetoglobus multicellularis str. Araruama</name>
    <dbReference type="NCBI Taxonomy" id="890399"/>
    <lineage>
        <taxon>Bacteria</taxon>
        <taxon>Pseudomonadati</taxon>
        <taxon>Thermodesulfobacteriota</taxon>
        <taxon>Desulfobacteria</taxon>
        <taxon>Desulfobacterales</taxon>
        <taxon>Desulfobacteraceae</taxon>
        <taxon>Candidatus Magnetoglobus</taxon>
    </lineage>
</organism>